<dbReference type="Proteomes" id="UP001637618">
    <property type="component" value="Unassembled WGS sequence"/>
</dbReference>
<keyword evidence="2" id="KW-1185">Reference proteome</keyword>
<organism evidence="1 2">
    <name type="scientific">Pseudomonas imrae</name>
    <dbReference type="NCBI Taxonomy" id="2992837"/>
    <lineage>
        <taxon>Bacteria</taxon>
        <taxon>Pseudomonadati</taxon>
        <taxon>Pseudomonadota</taxon>
        <taxon>Gammaproteobacteria</taxon>
        <taxon>Pseudomonadales</taxon>
        <taxon>Pseudomonadaceae</taxon>
        <taxon>Pseudomonas</taxon>
    </lineage>
</organism>
<comment type="caution">
    <text evidence="1">The sequence shown here is derived from an EMBL/GenBank/DDBJ whole genome shotgun (WGS) entry which is preliminary data.</text>
</comment>
<name>A0ACC7PJZ4_9PSED</name>
<sequence length="151" mass="17035">MGTIALSDGIRKMCCPDAYDYAMTAEGFWTSWLAVWLLAGPFLLAAAGLTYSLYLSHRHLDAIKEALKNSRYIYIWGASLGKRGWIWSLMDMAKITQMIMMPKSSLLTGELDPVDLENFPPHLKRLLKIDFMMMIGSGVWLVIVSVLSELK</sequence>
<evidence type="ECO:0000313" key="2">
    <source>
        <dbReference type="Proteomes" id="UP001637618"/>
    </source>
</evidence>
<accession>A0ACC7PJZ4</accession>
<proteinExistence type="predicted"/>
<evidence type="ECO:0000313" key="1">
    <source>
        <dbReference type="EMBL" id="MFO2480025.1"/>
    </source>
</evidence>
<gene>
    <name evidence="1" type="ORF">OOJ96_21790</name>
</gene>
<reference evidence="1" key="1">
    <citation type="submission" date="2022-11" db="EMBL/GenBank/DDBJ databases">
        <title>Draft genome sequences of strains of Pseudomonas imrae sp. nov.</title>
        <authorList>
            <person name="Salva Serra F."/>
            <person name="Nimje P."/>
            <person name="Moore E.R.B."/>
            <person name="Marathe N.P."/>
        </authorList>
    </citation>
    <scope>NUCLEOTIDE SEQUENCE</scope>
    <source>
        <strain evidence="1">15FMM2</strain>
    </source>
</reference>
<protein>
    <submittedName>
        <fullName evidence="1">Uncharacterized protein</fullName>
    </submittedName>
</protein>
<dbReference type="EMBL" id="JAPEQY010000020">
    <property type="protein sequence ID" value="MFO2480025.1"/>
    <property type="molecule type" value="Genomic_DNA"/>
</dbReference>